<dbReference type="InterPro" id="IPR009057">
    <property type="entry name" value="Homeodomain-like_sf"/>
</dbReference>
<reference evidence="6 8" key="2">
    <citation type="submission" date="2021-03" db="EMBL/GenBank/DDBJ databases">
        <title>Rapid diversification of plasmids in a genus of pathogenic and nitrogen fixing bacteria.</title>
        <authorList>
            <person name="Weisberg A.J."/>
            <person name="Miller M."/>
            <person name="Ream W."/>
            <person name="Grunwald N.J."/>
            <person name="Chang J.H."/>
        </authorList>
    </citation>
    <scope>NUCLEOTIDE SEQUENCE [LARGE SCALE GENOMIC DNA]</scope>
    <source>
        <strain evidence="6 8">AF3.44</strain>
        <plasmid evidence="6 8">unnamed1</plasmid>
    </source>
</reference>
<protein>
    <submittedName>
        <fullName evidence="5">AraC family transcriptional regulator</fullName>
    </submittedName>
    <submittedName>
        <fullName evidence="6">Helix-turn-helix transcriptional regulator</fullName>
    </submittedName>
</protein>
<dbReference type="RefSeq" id="WP_027676953.1">
    <property type="nucleotide sequence ID" value="NZ_CP039693.1"/>
</dbReference>
<dbReference type="Pfam" id="PF12833">
    <property type="entry name" value="HTH_18"/>
    <property type="match status" value="1"/>
</dbReference>
<dbReference type="InterPro" id="IPR020449">
    <property type="entry name" value="Tscrpt_reg_AraC-type_HTH"/>
</dbReference>
<geneLocation type="plasmid" evidence="7">
    <name>palcfbp5473</name>
</geneLocation>
<evidence type="ECO:0000313" key="8">
    <source>
        <dbReference type="Proteomes" id="UP000826513"/>
    </source>
</evidence>
<keyword evidence="8" id="KW-1185">Reference proteome</keyword>
<evidence type="ECO:0000256" key="3">
    <source>
        <dbReference type="ARBA" id="ARBA00023163"/>
    </source>
</evidence>
<dbReference type="Proteomes" id="UP000298545">
    <property type="component" value="Plasmid pAlCFBP5473"/>
</dbReference>
<keyword evidence="2" id="KW-0238">DNA-binding</keyword>
<proteinExistence type="predicted"/>
<dbReference type="PANTHER" id="PTHR46796:SF12">
    <property type="entry name" value="HTH-TYPE DNA-BINDING TRANSCRIPTIONAL ACTIVATOR EUTR"/>
    <property type="match status" value="1"/>
</dbReference>
<dbReference type="STRING" id="1367849.GCA_000518585_04443"/>
<dbReference type="PROSITE" id="PS01124">
    <property type="entry name" value="HTH_ARAC_FAMILY_2"/>
    <property type="match status" value="1"/>
</dbReference>
<evidence type="ECO:0000313" key="7">
    <source>
        <dbReference type="Proteomes" id="UP000298545"/>
    </source>
</evidence>
<dbReference type="SMART" id="SM00342">
    <property type="entry name" value="HTH_ARAC"/>
    <property type="match status" value="1"/>
</dbReference>
<dbReference type="OrthoDB" id="7285481at2"/>
<evidence type="ECO:0000313" key="6">
    <source>
        <dbReference type="EMBL" id="QYA10598.1"/>
    </source>
</evidence>
<dbReference type="Proteomes" id="UP000826513">
    <property type="component" value="Plasmid unnamed1"/>
</dbReference>
<evidence type="ECO:0000256" key="1">
    <source>
        <dbReference type="ARBA" id="ARBA00023015"/>
    </source>
</evidence>
<keyword evidence="5" id="KW-0614">Plasmid</keyword>
<organism evidence="5 7">
    <name type="scientific">Agrobacterium larrymoorei</name>
    <dbReference type="NCBI Taxonomy" id="160699"/>
    <lineage>
        <taxon>Bacteria</taxon>
        <taxon>Pseudomonadati</taxon>
        <taxon>Pseudomonadota</taxon>
        <taxon>Alphaproteobacteria</taxon>
        <taxon>Hyphomicrobiales</taxon>
        <taxon>Rhizobiaceae</taxon>
        <taxon>Rhizobium/Agrobacterium group</taxon>
        <taxon>Agrobacterium</taxon>
    </lineage>
</organism>
<feature type="domain" description="HTH araC/xylS-type" evidence="4">
    <location>
        <begin position="218"/>
        <end position="317"/>
    </location>
</feature>
<accession>A0A4D7E047</accession>
<dbReference type="AlphaFoldDB" id="A0A4D7E047"/>
<evidence type="ECO:0000256" key="2">
    <source>
        <dbReference type="ARBA" id="ARBA00023125"/>
    </source>
</evidence>
<dbReference type="Gene3D" id="1.10.10.60">
    <property type="entry name" value="Homeodomain-like"/>
    <property type="match status" value="1"/>
</dbReference>
<dbReference type="InterPro" id="IPR018060">
    <property type="entry name" value="HTH_AraC"/>
</dbReference>
<dbReference type="InterPro" id="IPR050204">
    <property type="entry name" value="AraC_XylS_family_regulators"/>
</dbReference>
<keyword evidence="1" id="KW-0805">Transcription regulation</keyword>
<dbReference type="EMBL" id="CP039693">
    <property type="protein sequence ID" value="QCJ00600.1"/>
    <property type="molecule type" value="Genomic_DNA"/>
</dbReference>
<sequence>MSNGPYKELKIFSRDIGEVEEYLSDAYAPVAVSPIGSHKSYGVSGHVAILDQVFFEWSKTIGSYSVKPIEIFDSVLFNFVSKGWTGYHFKSDMLSIAADQVIGYRHADKVDVLNESEHSTVVISDDLLCKRMSILLDKPVVHAVEFSKSALDQRNLKGLSALVAVFNNSLFQQLAGSLNARSSAVGHLVLDSFLLNYPNNYTQTLKAPLPLIAPRQVRRAIDYIHAHPEDRSSPEFLAGLSAVSVRSLQYSFLLSVGQTISEYQRALRLKKARDDLDQNRDISAKKIAEKWGFASQSAFTHSFKRAFGVTPSQVRKDNL</sequence>
<dbReference type="GO" id="GO:0043565">
    <property type="term" value="F:sequence-specific DNA binding"/>
    <property type="evidence" value="ECO:0007669"/>
    <property type="project" value="InterPro"/>
</dbReference>
<dbReference type="SUPFAM" id="SSF46689">
    <property type="entry name" value="Homeodomain-like"/>
    <property type="match status" value="1"/>
</dbReference>
<dbReference type="KEGG" id="alf:CFBP5473_21610"/>
<keyword evidence="3" id="KW-0804">Transcription</keyword>
<reference evidence="5 7" key="1">
    <citation type="submission" date="2019-04" db="EMBL/GenBank/DDBJ databases">
        <title>Complete genome sequence of Agrobacterium larrymoorei CFBP5473.</title>
        <authorList>
            <person name="Haryono M."/>
            <person name="Chou L."/>
            <person name="Lin Y.-C."/>
            <person name="Lai E.-M."/>
            <person name="Kuo C.-H."/>
        </authorList>
    </citation>
    <scope>NUCLEOTIDE SEQUENCE [LARGE SCALE GENOMIC DNA]</scope>
    <source>
        <strain evidence="5 7">CFBP5473</strain>
        <plasmid evidence="7">palcfbp5473</plasmid>
        <plasmid evidence="5">pAlCFBP5473</plasmid>
    </source>
</reference>
<dbReference type="GO" id="GO:0003700">
    <property type="term" value="F:DNA-binding transcription factor activity"/>
    <property type="evidence" value="ECO:0007669"/>
    <property type="project" value="InterPro"/>
</dbReference>
<dbReference type="PANTHER" id="PTHR46796">
    <property type="entry name" value="HTH-TYPE TRANSCRIPTIONAL ACTIVATOR RHAS-RELATED"/>
    <property type="match status" value="1"/>
</dbReference>
<dbReference type="EMBL" id="CP072170">
    <property type="protein sequence ID" value="QYA10598.1"/>
    <property type="molecule type" value="Genomic_DNA"/>
</dbReference>
<geneLocation type="plasmid" evidence="5">
    <name>pAlCFBP5473</name>
</geneLocation>
<gene>
    <name evidence="5" type="ORF">CFBP5473_21610</name>
    <name evidence="6" type="ORF">J5285_23850</name>
</gene>
<evidence type="ECO:0000313" key="5">
    <source>
        <dbReference type="EMBL" id="QCJ00600.1"/>
    </source>
</evidence>
<name>A0A4D7E047_9HYPH</name>
<evidence type="ECO:0000259" key="4">
    <source>
        <dbReference type="PROSITE" id="PS01124"/>
    </source>
</evidence>
<dbReference type="PRINTS" id="PR00032">
    <property type="entry name" value="HTHARAC"/>
</dbReference>
<geneLocation type="plasmid" evidence="6 8">
    <name>unnamed1</name>
</geneLocation>